<accession>M7XKH1</accession>
<dbReference type="EMBL" id="AMZY02000003">
    <property type="protein sequence ID" value="EMS35018.1"/>
    <property type="molecule type" value="Genomic_DNA"/>
</dbReference>
<organism evidence="1 2">
    <name type="scientific">Mariniradius saccharolyticus AK6</name>
    <dbReference type="NCBI Taxonomy" id="1239962"/>
    <lineage>
        <taxon>Bacteria</taxon>
        <taxon>Pseudomonadati</taxon>
        <taxon>Bacteroidota</taxon>
        <taxon>Cytophagia</taxon>
        <taxon>Cytophagales</taxon>
        <taxon>Cyclobacteriaceae</taxon>
        <taxon>Mariniradius</taxon>
    </lineage>
</organism>
<gene>
    <name evidence="1" type="ORF">C943_02910</name>
</gene>
<evidence type="ECO:0000313" key="2">
    <source>
        <dbReference type="Proteomes" id="UP000010953"/>
    </source>
</evidence>
<sequence length="84" mass="10032">MEDLKVEKLVKQHRFVSIEGFHRRFLEEVTMLRWHFTFESLGPDWRVGWNRMLVSPTFETSILAKIPTSNVFGHRSSVFVSRCY</sequence>
<dbReference type="InParanoid" id="M7XKH1"/>
<name>M7XKH1_9BACT</name>
<proteinExistence type="predicted"/>
<dbReference type="AlphaFoldDB" id="M7XKH1"/>
<evidence type="ECO:0000313" key="1">
    <source>
        <dbReference type="EMBL" id="EMS35018.1"/>
    </source>
</evidence>
<reference evidence="1" key="1">
    <citation type="submission" date="2013-01" db="EMBL/GenBank/DDBJ databases">
        <title>Genome assembly of Mariniradius saccharolyticus AK6.</title>
        <authorList>
            <person name="Vaidya B."/>
            <person name="Khatri I."/>
            <person name="Tanuku N.R.S."/>
            <person name="Subramanian S."/>
            <person name="Pinnaka A."/>
        </authorList>
    </citation>
    <scope>NUCLEOTIDE SEQUENCE [LARGE SCALE GENOMIC DNA]</scope>
    <source>
        <strain evidence="1">AK6</strain>
    </source>
</reference>
<dbReference type="STRING" id="1239962.C943_02910"/>
<keyword evidence="2" id="KW-1185">Reference proteome</keyword>
<dbReference type="Proteomes" id="UP000010953">
    <property type="component" value="Unassembled WGS sequence"/>
</dbReference>
<comment type="caution">
    <text evidence="1">The sequence shown here is derived from an EMBL/GenBank/DDBJ whole genome shotgun (WGS) entry which is preliminary data.</text>
</comment>
<protein>
    <submittedName>
        <fullName evidence="1">Uncharacterized protein</fullName>
    </submittedName>
</protein>